<organism evidence="3 4">
    <name type="scientific">Gardnerella vaginalis</name>
    <dbReference type="NCBI Taxonomy" id="2702"/>
    <lineage>
        <taxon>Bacteria</taxon>
        <taxon>Bacillati</taxon>
        <taxon>Actinomycetota</taxon>
        <taxon>Actinomycetes</taxon>
        <taxon>Bifidobacteriales</taxon>
        <taxon>Bifidobacteriaceae</taxon>
        <taxon>Gardnerella</taxon>
    </lineage>
</organism>
<sequence length="221" mass="25167">MTSSKNTNAPRREDEPASHQHEHHNIDADLDHDWSAFMSEYADDLNDVLRSRIAKSFEKHVQKELKEQEKRETAVRSAYEHTNNAPKNNFSLKNLSSQKSYIIPQRMQDSHIQFVTPHGPRDNIRSSWLDLDNTMEDYGEDFVPPNPHFDNVSLITVLLWLMFVAGIVGVILCAFLPLLASIIGIASGLLILLGGAGLLMRRKKHDLYHEDYTDYGDGARV</sequence>
<dbReference type="RefSeq" id="WP_016637291.1">
    <property type="nucleotide sequence ID" value="NZ_KQ956870.1"/>
</dbReference>
<proteinExistence type="predicted"/>
<feature type="transmembrane region" description="Helical" evidence="2">
    <location>
        <begin position="152"/>
        <end position="172"/>
    </location>
</feature>
<evidence type="ECO:0000256" key="1">
    <source>
        <dbReference type="SAM" id="MobiDB-lite"/>
    </source>
</evidence>
<name>A0A133NSD7_GARVA</name>
<dbReference type="OrthoDB" id="3232424at2"/>
<keyword evidence="2" id="KW-0812">Transmembrane</keyword>
<dbReference type="Proteomes" id="UP000070687">
    <property type="component" value="Unassembled WGS sequence"/>
</dbReference>
<feature type="compositionally biased region" description="Basic and acidic residues" evidence="1">
    <location>
        <begin position="10"/>
        <end position="26"/>
    </location>
</feature>
<gene>
    <name evidence="3" type="ORF">HMPREF3208_01185</name>
</gene>
<feature type="region of interest" description="Disordered" evidence="1">
    <location>
        <begin position="1"/>
        <end position="26"/>
    </location>
</feature>
<dbReference type="EMBL" id="LRQB01000075">
    <property type="protein sequence ID" value="KXA19200.1"/>
    <property type="molecule type" value="Genomic_DNA"/>
</dbReference>
<keyword evidence="2" id="KW-1133">Transmembrane helix</keyword>
<feature type="transmembrane region" description="Helical" evidence="2">
    <location>
        <begin position="178"/>
        <end position="199"/>
    </location>
</feature>
<evidence type="ECO:0000313" key="3">
    <source>
        <dbReference type="EMBL" id="KXA19200.1"/>
    </source>
</evidence>
<evidence type="ECO:0000313" key="4">
    <source>
        <dbReference type="Proteomes" id="UP000070687"/>
    </source>
</evidence>
<dbReference type="AlphaFoldDB" id="A0A133NSD7"/>
<accession>A0A133NSD7</accession>
<reference evidence="3 4" key="1">
    <citation type="submission" date="2016-01" db="EMBL/GenBank/DDBJ databases">
        <authorList>
            <person name="Oliw E.H."/>
        </authorList>
    </citation>
    <scope>NUCLEOTIDE SEQUENCE [LARGE SCALE GENOMIC DNA]</scope>
    <source>
        <strain evidence="3 4">PSS_7772B</strain>
    </source>
</reference>
<comment type="caution">
    <text evidence="3">The sequence shown here is derived from an EMBL/GenBank/DDBJ whole genome shotgun (WGS) entry which is preliminary data.</text>
</comment>
<evidence type="ECO:0000256" key="2">
    <source>
        <dbReference type="SAM" id="Phobius"/>
    </source>
</evidence>
<keyword evidence="2" id="KW-0472">Membrane</keyword>
<dbReference type="PATRIC" id="fig|2702.100.peg.1172"/>
<protein>
    <submittedName>
        <fullName evidence="3">Uncharacterized protein</fullName>
    </submittedName>
</protein>